<keyword evidence="4 7" id="KW-1133">Transmembrane helix</keyword>
<keyword evidence="5 7" id="KW-0472">Membrane</keyword>
<feature type="transmembrane region" description="Helical" evidence="7">
    <location>
        <begin position="191"/>
        <end position="214"/>
    </location>
</feature>
<evidence type="ECO:0000313" key="9">
    <source>
        <dbReference type="EMBL" id="GAB1291344.1"/>
    </source>
</evidence>
<dbReference type="Gene3D" id="3.10.100.10">
    <property type="entry name" value="Mannose-Binding Protein A, subunit A"/>
    <property type="match status" value="2"/>
</dbReference>
<evidence type="ECO:0000256" key="5">
    <source>
        <dbReference type="ARBA" id="ARBA00023136"/>
    </source>
</evidence>
<dbReference type="EMBL" id="BAAFST010000006">
    <property type="protein sequence ID" value="GAB1291344.1"/>
    <property type="molecule type" value="Genomic_DNA"/>
</dbReference>
<dbReference type="InterPro" id="IPR042808">
    <property type="entry name" value="CLEC7A"/>
</dbReference>
<dbReference type="SUPFAM" id="SSF56436">
    <property type="entry name" value="C-type lectin-like"/>
    <property type="match status" value="2"/>
</dbReference>
<dbReference type="InterPro" id="IPR033992">
    <property type="entry name" value="NKR-like_CTLD"/>
</dbReference>
<evidence type="ECO:0000256" key="1">
    <source>
        <dbReference type="ARBA" id="ARBA00004167"/>
    </source>
</evidence>
<dbReference type="InterPro" id="IPR001304">
    <property type="entry name" value="C-type_lectin-like"/>
</dbReference>
<dbReference type="SMART" id="SM00034">
    <property type="entry name" value="CLECT"/>
    <property type="match status" value="1"/>
</dbReference>
<feature type="domain" description="C-type lectin" evidence="8">
    <location>
        <begin position="282"/>
        <end position="396"/>
    </location>
</feature>
<protein>
    <submittedName>
        <fullName evidence="9">C-type lectin domain family 1 member A</fullName>
    </submittedName>
</protein>
<proteinExistence type="predicted"/>
<evidence type="ECO:0000256" key="7">
    <source>
        <dbReference type="SAM" id="Phobius"/>
    </source>
</evidence>
<feature type="coiled-coil region" evidence="6">
    <location>
        <begin position="224"/>
        <end position="258"/>
    </location>
</feature>
<organism evidence="9 10">
    <name type="scientific">Apodemus speciosus</name>
    <name type="common">Large Japanese field mouse</name>
    <dbReference type="NCBI Taxonomy" id="105296"/>
    <lineage>
        <taxon>Eukaryota</taxon>
        <taxon>Metazoa</taxon>
        <taxon>Chordata</taxon>
        <taxon>Craniata</taxon>
        <taxon>Vertebrata</taxon>
        <taxon>Euteleostomi</taxon>
        <taxon>Mammalia</taxon>
        <taxon>Eutheria</taxon>
        <taxon>Euarchontoglires</taxon>
        <taxon>Glires</taxon>
        <taxon>Rodentia</taxon>
        <taxon>Myomorpha</taxon>
        <taxon>Muroidea</taxon>
        <taxon>Muridae</taxon>
        <taxon>Murinae</taxon>
        <taxon>Apodemus</taxon>
    </lineage>
</organism>
<comment type="subcellular location">
    <subcellularLocation>
        <location evidence="1">Membrane</location>
        <topology evidence="1">Single-pass membrane protein</topology>
    </subcellularLocation>
</comment>
<evidence type="ECO:0000313" key="10">
    <source>
        <dbReference type="Proteomes" id="UP001623349"/>
    </source>
</evidence>
<keyword evidence="3" id="KW-0430">Lectin</keyword>
<gene>
    <name evidence="9" type="ORF">APTSU1_000657400</name>
</gene>
<keyword evidence="6" id="KW-0175">Coiled coil</keyword>
<evidence type="ECO:0000256" key="2">
    <source>
        <dbReference type="ARBA" id="ARBA00022692"/>
    </source>
</evidence>
<dbReference type="PROSITE" id="PS50041">
    <property type="entry name" value="C_TYPE_LECTIN_2"/>
    <property type="match status" value="1"/>
</dbReference>
<evidence type="ECO:0000256" key="4">
    <source>
        <dbReference type="ARBA" id="ARBA00022989"/>
    </source>
</evidence>
<dbReference type="Proteomes" id="UP001623349">
    <property type="component" value="Unassembled WGS sequence"/>
</dbReference>
<dbReference type="PANTHER" id="PTHR47218">
    <property type="entry name" value="C-TYPE LECTIN DOMAIN FAMILY 7 MEMBER A"/>
    <property type="match status" value="1"/>
</dbReference>
<accession>A0ABQ0EWB7</accession>
<dbReference type="InterPro" id="IPR016186">
    <property type="entry name" value="C-type_lectin-like/link_sf"/>
</dbReference>
<dbReference type="PANTHER" id="PTHR47218:SF2">
    <property type="entry name" value="C-TYPE LECTIN DOMAIN-CONTAINING PROTEIN"/>
    <property type="match status" value="1"/>
</dbReference>
<evidence type="ECO:0000259" key="8">
    <source>
        <dbReference type="PROSITE" id="PS50041"/>
    </source>
</evidence>
<keyword evidence="10" id="KW-1185">Reference proteome</keyword>
<reference evidence="9 10" key="1">
    <citation type="submission" date="2024-08" db="EMBL/GenBank/DDBJ databases">
        <title>The draft genome of Apodemus speciosus.</title>
        <authorList>
            <person name="Nabeshima K."/>
            <person name="Suzuki S."/>
            <person name="Onuma M."/>
        </authorList>
    </citation>
    <scope>NUCLEOTIDE SEQUENCE [LARGE SCALE GENOMIC DNA]</scope>
    <source>
        <strain evidence="9">IB14-021</strain>
    </source>
</reference>
<dbReference type="InterPro" id="IPR016187">
    <property type="entry name" value="CTDL_fold"/>
</dbReference>
<evidence type="ECO:0000256" key="6">
    <source>
        <dbReference type="SAM" id="Coils"/>
    </source>
</evidence>
<sequence>MKYQSHVENLDEDGYTQLDFSTRDIHKRPVRSEKGSQAPSSPWRPIAVALGILCLVAVVVAAVLGALGVFSGPCLPNWIMHEKSCYLFSFSENSWYGTVEFIDSQTSSHRVNSFWIGLSRNQSEGPWFWEDGSAFTPNCGIRMQAKYSSTRDMLDEDDTTISLYSGTSTVTRRAEPRHSENGTPSSVWRPVALTLLTLCLVLLVGLAALGLVFYQLSNTQQDSITEKDEKLGNMSRQLQSLQTQNRKLTETLQQVAVKLCRELYNKSGGHRCSPCPEKWKWHGDKCYQFYKESKNWQSCEYFCLADNATMLKISTQEELDFAMPQSYSEFFYSYWTGLSRNGSGKAWLWTDGTPYSFELFEIIIDPTNLRNRDCMTIFNGKAYSKDCKELRRCACERVAGRVVPEELQ</sequence>
<keyword evidence="2 7" id="KW-0812">Transmembrane</keyword>
<feature type="transmembrane region" description="Helical" evidence="7">
    <location>
        <begin position="46"/>
        <end position="70"/>
    </location>
</feature>
<dbReference type="CDD" id="cd03593">
    <property type="entry name" value="CLECT_NK_receptors_like"/>
    <property type="match status" value="1"/>
</dbReference>
<dbReference type="Pfam" id="PF00059">
    <property type="entry name" value="Lectin_C"/>
    <property type="match status" value="2"/>
</dbReference>
<evidence type="ECO:0000256" key="3">
    <source>
        <dbReference type="ARBA" id="ARBA00022734"/>
    </source>
</evidence>
<comment type="caution">
    <text evidence="9">The sequence shown here is derived from an EMBL/GenBank/DDBJ whole genome shotgun (WGS) entry which is preliminary data.</text>
</comment>
<name>A0ABQ0EWB7_APOSI</name>